<sequence length="304" mass="33912">MTFAPNKNMIHVIDLHFLKNNETIAAFLVETSVGPVLIETGPYSTFSHLQKGVEEAGFKLDDIRHVLLSHIHFDHAGAAWALAEKGAQIYVHPFGAKHIAEPGKLTESARKIYQDQMDVLWGDIRPIDKALIHETADQEELTVGDCTFKAWHTPGHASHHIAWQLGDAVFTGDVAGVRIGRGPVVAPCPPPDINIEQWETSINTLRALKPAKMYLTHYGCVTDYAPHLDQLEKGLHEYAAYVKELMHEGIELPKMIQKFEAFAAKPLVELGFSKEEVAQYNAANPAFMSVTGLMRYWKKKAVTQ</sequence>
<dbReference type="InterPro" id="IPR036866">
    <property type="entry name" value="RibonucZ/Hydroxyglut_hydro"/>
</dbReference>
<dbReference type="Gene3D" id="3.60.15.10">
    <property type="entry name" value="Ribonuclease Z/Hydroxyacylglutathione hydrolase-like"/>
    <property type="match status" value="1"/>
</dbReference>
<dbReference type="InterPro" id="IPR037482">
    <property type="entry name" value="ST1585_MBL-fold"/>
</dbReference>
<dbReference type="Pfam" id="PF00753">
    <property type="entry name" value="Lactamase_B"/>
    <property type="match status" value="1"/>
</dbReference>
<dbReference type="InterPro" id="IPR050855">
    <property type="entry name" value="NDM-1-like"/>
</dbReference>
<keyword evidence="3" id="KW-1185">Reference proteome</keyword>
<dbReference type="CDD" id="cd07726">
    <property type="entry name" value="ST1585-like_MBL-fold"/>
    <property type="match status" value="1"/>
</dbReference>
<dbReference type="SMART" id="SM00849">
    <property type="entry name" value="Lactamase_B"/>
    <property type="match status" value="1"/>
</dbReference>
<accession>A1ZJB6</accession>
<organism evidence="2 3">
    <name type="scientific">Microscilla marina ATCC 23134</name>
    <dbReference type="NCBI Taxonomy" id="313606"/>
    <lineage>
        <taxon>Bacteria</taxon>
        <taxon>Pseudomonadati</taxon>
        <taxon>Bacteroidota</taxon>
        <taxon>Cytophagia</taxon>
        <taxon>Cytophagales</taxon>
        <taxon>Microscillaceae</taxon>
        <taxon>Microscilla</taxon>
    </lineage>
</organism>
<evidence type="ECO:0000259" key="1">
    <source>
        <dbReference type="SMART" id="SM00849"/>
    </source>
</evidence>
<dbReference type="AlphaFoldDB" id="A1ZJB6"/>
<dbReference type="Proteomes" id="UP000004095">
    <property type="component" value="Unassembled WGS sequence"/>
</dbReference>
<comment type="caution">
    <text evidence="2">The sequence shown here is derived from an EMBL/GenBank/DDBJ whole genome shotgun (WGS) entry which is preliminary data.</text>
</comment>
<dbReference type="eggNOG" id="COG0491">
    <property type="taxonomic scope" value="Bacteria"/>
</dbReference>
<evidence type="ECO:0000313" key="2">
    <source>
        <dbReference type="EMBL" id="EAY29652.1"/>
    </source>
</evidence>
<feature type="domain" description="Metallo-beta-lactamase" evidence="1">
    <location>
        <begin position="23"/>
        <end position="217"/>
    </location>
</feature>
<name>A1ZJB6_MICM2</name>
<dbReference type="SUPFAM" id="SSF56281">
    <property type="entry name" value="Metallo-hydrolase/oxidoreductase"/>
    <property type="match status" value="1"/>
</dbReference>
<dbReference type="InterPro" id="IPR001279">
    <property type="entry name" value="Metallo-B-lactamas"/>
</dbReference>
<evidence type="ECO:0000313" key="3">
    <source>
        <dbReference type="Proteomes" id="UP000004095"/>
    </source>
</evidence>
<dbReference type="PANTHER" id="PTHR42951:SF22">
    <property type="entry name" value="METALLO BETA-LACTAMASE SUPERFAMILY LIPOPROTEIN"/>
    <property type="match status" value="1"/>
</dbReference>
<protein>
    <submittedName>
        <fullName evidence="2">Metallo-beta-lactamase protein</fullName>
    </submittedName>
</protein>
<dbReference type="EMBL" id="AAWS01000010">
    <property type="protein sequence ID" value="EAY29652.1"/>
    <property type="molecule type" value="Genomic_DNA"/>
</dbReference>
<dbReference type="PANTHER" id="PTHR42951">
    <property type="entry name" value="METALLO-BETA-LACTAMASE DOMAIN-CONTAINING"/>
    <property type="match status" value="1"/>
</dbReference>
<gene>
    <name evidence="2" type="ORF">M23134_00536</name>
</gene>
<reference evidence="2 3" key="1">
    <citation type="submission" date="2007-01" db="EMBL/GenBank/DDBJ databases">
        <authorList>
            <person name="Haygood M."/>
            <person name="Podell S."/>
            <person name="Anderson C."/>
            <person name="Hopkinson B."/>
            <person name="Roe K."/>
            <person name="Barbeau K."/>
            <person name="Gaasterland T."/>
            <person name="Ferriera S."/>
            <person name="Johnson J."/>
            <person name="Kravitz S."/>
            <person name="Beeson K."/>
            <person name="Sutton G."/>
            <person name="Rogers Y.-H."/>
            <person name="Friedman R."/>
            <person name="Frazier M."/>
            <person name="Venter J.C."/>
        </authorList>
    </citation>
    <scope>NUCLEOTIDE SEQUENCE [LARGE SCALE GENOMIC DNA]</scope>
    <source>
        <strain evidence="2 3">ATCC 23134</strain>
    </source>
</reference>
<proteinExistence type="predicted"/>